<dbReference type="EMBL" id="SAXT01000005">
    <property type="protein sequence ID" value="TXJ11439.1"/>
    <property type="molecule type" value="Genomic_DNA"/>
</dbReference>
<dbReference type="Proteomes" id="UP000322814">
    <property type="component" value="Unassembled WGS sequence"/>
</dbReference>
<dbReference type="Proteomes" id="UP000325116">
    <property type="component" value="Unassembled WGS sequence"/>
</dbReference>
<dbReference type="Proteomes" id="UP000325013">
    <property type="component" value="Unassembled WGS sequence"/>
</dbReference>
<reference evidence="6" key="2">
    <citation type="submission" date="2019-01" db="EMBL/GenBank/DDBJ databases">
        <authorList>
            <person name="Thorell K."/>
        </authorList>
    </citation>
    <scope>NUCLEOTIDE SEQUENCE</scope>
    <source>
        <strain evidence="5">513A</strain>
        <strain evidence="10">PC2777IV</strain>
        <strain evidence="9">PC3939II</strain>
        <strain evidence="7">PC3997IV</strain>
        <strain evidence="8">PC4580III</strain>
        <strain evidence="6">PC5538III-lc</strain>
        <strain evidence="4">W1</strain>
    </source>
</reference>
<evidence type="ECO:0000313" key="4">
    <source>
        <dbReference type="EMBL" id="TXJ11439.1"/>
    </source>
</evidence>
<proteinExistence type="predicted"/>
<evidence type="ECO:0000313" key="17">
    <source>
        <dbReference type="Proteomes" id="UP000325116"/>
    </source>
</evidence>
<evidence type="ECO:0000313" key="14">
    <source>
        <dbReference type="Proteomes" id="UP000324707"/>
    </source>
</evidence>
<dbReference type="GO" id="GO:0003677">
    <property type="term" value="F:DNA binding"/>
    <property type="evidence" value="ECO:0007669"/>
    <property type="project" value="UniProtKB-KW"/>
</dbReference>
<evidence type="ECO:0000313" key="11">
    <source>
        <dbReference type="Proteomes" id="UP000322307"/>
    </source>
</evidence>
<dbReference type="EMBL" id="SAXU01000001">
    <property type="protein sequence ID" value="TXJ20650.1"/>
    <property type="molecule type" value="Genomic_DNA"/>
</dbReference>
<dbReference type="Proteomes" id="UP000324638">
    <property type="component" value="Unassembled WGS sequence"/>
</dbReference>
<dbReference type="Proteomes" id="UP000324707">
    <property type="component" value="Unassembled WGS sequence"/>
</dbReference>
<protein>
    <submittedName>
        <fullName evidence="6">DNA-binding protein</fullName>
    </submittedName>
</protein>
<evidence type="ECO:0000313" key="6">
    <source>
        <dbReference type="EMBL" id="TXJ32416.1"/>
    </source>
</evidence>
<dbReference type="AlphaFoldDB" id="A0A5C8E4G8"/>
<dbReference type="EMBL" id="SAYD01000022">
    <property type="protein sequence ID" value="TXJ35715.1"/>
    <property type="molecule type" value="Genomic_DNA"/>
</dbReference>
<dbReference type="InterPro" id="IPR014905">
    <property type="entry name" value="HIRAN"/>
</dbReference>
<dbReference type="Gene3D" id="3.30.70.2330">
    <property type="match status" value="1"/>
</dbReference>
<evidence type="ECO:0000313" key="15">
    <source>
        <dbReference type="Proteomes" id="UP000325002"/>
    </source>
</evidence>
<evidence type="ECO:0000313" key="5">
    <source>
        <dbReference type="EMBL" id="TXJ20650.1"/>
    </source>
</evidence>
<evidence type="ECO:0000313" key="16">
    <source>
        <dbReference type="Proteomes" id="UP000325013"/>
    </source>
</evidence>
<evidence type="ECO:0000313" key="9">
    <source>
        <dbReference type="EMBL" id="TXJ49871.1"/>
    </source>
</evidence>
<organism evidence="6 14">
    <name type="scientific">Brachyspira aalborgi</name>
    <dbReference type="NCBI Taxonomy" id="29522"/>
    <lineage>
        <taxon>Bacteria</taxon>
        <taxon>Pseudomonadati</taxon>
        <taxon>Spirochaetota</taxon>
        <taxon>Spirochaetia</taxon>
        <taxon>Brachyspirales</taxon>
        <taxon>Brachyspiraceae</taxon>
        <taxon>Brachyspira</taxon>
    </lineage>
</organism>
<evidence type="ECO:0000313" key="8">
    <source>
        <dbReference type="EMBL" id="TXJ36269.1"/>
    </source>
</evidence>
<name>A0A5C8E4G8_9SPIR</name>
<keyword evidence="2" id="KW-0378">Hydrolase</keyword>
<evidence type="ECO:0000256" key="1">
    <source>
        <dbReference type="ARBA" id="ARBA00022723"/>
    </source>
</evidence>
<feature type="domain" description="HIRAN" evidence="3">
    <location>
        <begin position="54"/>
        <end position="133"/>
    </location>
</feature>
<gene>
    <name evidence="10" type="ORF">EPJ67_11600</name>
    <name evidence="6" type="ORF">EPJ69_06040</name>
    <name evidence="8" type="ORF">EPJ78_09835</name>
    <name evidence="5" type="ORF">EPJ79_05775</name>
    <name evidence="4" type="ORF">EPJ80_06860</name>
    <name evidence="7" type="ORF">EPJ81_11835</name>
    <name evidence="9" type="ORF">EPJ84_07400</name>
</gene>
<keyword evidence="6" id="KW-0238">DNA-binding</keyword>
<dbReference type="Proteomes" id="UP000322307">
    <property type="component" value="Unassembled WGS sequence"/>
</dbReference>
<dbReference type="RefSeq" id="WP_147529710.1">
    <property type="nucleotide sequence ID" value="NZ_CATXRK010000036.1"/>
</dbReference>
<sequence>MYTKSKNITKHTINIRSQEDSYRRIIINTDYKTKRNYIDFFVADYKDSDGKEIIEHLSENEPIELIQDTSYPYDQFAISVWSSDPIQLGYVPDIISPLISHKLDDKNKKVNAIIKKIKLNAHDECKIEIRVFVDKVKKFS</sequence>
<keyword evidence="1" id="KW-0479">Metal-binding</keyword>
<dbReference type="EMBL" id="SAYJ01000019">
    <property type="protein sequence ID" value="TXJ54892.1"/>
    <property type="molecule type" value="Genomic_DNA"/>
</dbReference>
<dbReference type="EMBL" id="SAXX01000016">
    <property type="protein sequence ID" value="TXJ32416.1"/>
    <property type="molecule type" value="Genomic_DNA"/>
</dbReference>
<reference evidence="11 12" key="1">
    <citation type="journal article" date="1992" name="Lakartidningen">
        <title>[Penicillin V and not amoxicillin is the first choice preparation in acute otitis].</title>
        <authorList>
            <person name="Kamme C."/>
            <person name="Lundgren K."/>
            <person name="Prellner K."/>
        </authorList>
    </citation>
    <scope>NUCLEOTIDE SEQUENCE [LARGE SCALE GENOMIC DNA]</scope>
    <source>
        <strain evidence="5 13">513A</strain>
        <strain evidence="10 16">PC2777IV</strain>
        <strain evidence="9 11">PC3939II</strain>
        <strain evidence="7 15">PC3997IV</strain>
        <strain evidence="8 12">PC4580III</strain>
        <strain evidence="6 14">PC5538III-lc</strain>
        <strain evidence="4 17">W1</strain>
    </source>
</reference>
<dbReference type="GO" id="GO:0016818">
    <property type="term" value="F:hydrolase activity, acting on acid anhydrides, in phosphorus-containing anhydrides"/>
    <property type="evidence" value="ECO:0007669"/>
    <property type="project" value="InterPro"/>
</dbReference>
<dbReference type="GO" id="GO:0008270">
    <property type="term" value="F:zinc ion binding"/>
    <property type="evidence" value="ECO:0007669"/>
    <property type="project" value="InterPro"/>
</dbReference>
<dbReference type="OrthoDB" id="9812156at2"/>
<dbReference type="Pfam" id="PF08797">
    <property type="entry name" value="HIRAN"/>
    <property type="match status" value="1"/>
</dbReference>
<evidence type="ECO:0000259" key="3">
    <source>
        <dbReference type="Pfam" id="PF08797"/>
    </source>
</evidence>
<evidence type="ECO:0000256" key="2">
    <source>
        <dbReference type="ARBA" id="ARBA00022801"/>
    </source>
</evidence>
<evidence type="ECO:0000313" key="12">
    <source>
        <dbReference type="Proteomes" id="UP000322814"/>
    </source>
</evidence>
<evidence type="ECO:0000313" key="7">
    <source>
        <dbReference type="EMBL" id="TXJ35715.1"/>
    </source>
</evidence>
<evidence type="ECO:0000313" key="13">
    <source>
        <dbReference type="Proteomes" id="UP000324638"/>
    </source>
</evidence>
<evidence type="ECO:0000313" key="10">
    <source>
        <dbReference type="EMBL" id="TXJ54892.1"/>
    </source>
</evidence>
<dbReference type="EMBL" id="SAYE01000014">
    <property type="protein sequence ID" value="TXJ49871.1"/>
    <property type="molecule type" value="Genomic_DNA"/>
</dbReference>
<comment type="caution">
    <text evidence="6">The sequence shown here is derived from an EMBL/GenBank/DDBJ whole genome shotgun (WGS) entry which is preliminary data.</text>
</comment>
<dbReference type="Proteomes" id="UP000325002">
    <property type="component" value="Unassembled WGS sequence"/>
</dbReference>
<dbReference type="EMBL" id="SAYB01000006">
    <property type="protein sequence ID" value="TXJ36269.1"/>
    <property type="molecule type" value="Genomic_DNA"/>
</dbReference>
<accession>A0A5C8E4G8</accession>